<dbReference type="InterPro" id="IPR029753">
    <property type="entry name" value="D-isomer_DH_CS"/>
</dbReference>
<keyword evidence="8" id="KW-1185">Reference proteome</keyword>
<comment type="caution">
    <text evidence="7">The sequence shown here is derived from an EMBL/GenBank/DDBJ whole genome shotgun (WGS) entry which is preliminary data.</text>
</comment>
<dbReference type="PANTHER" id="PTHR42789">
    <property type="entry name" value="D-ISOMER SPECIFIC 2-HYDROXYACID DEHYDROGENASE FAMILY PROTEIN (AFU_ORTHOLOGUE AFUA_6G10090)"/>
    <property type="match status" value="1"/>
</dbReference>
<reference evidence="7 8" key="1">
    <citation type="submission" date="2017-05" db="EMBL/GenBank/DDBJ databases">
        <title>Complete and WGS of Bordetella genogroups.</title>
        <authorList>
            <person name="Spilker T."/>
            <person name="LiPuma J."/>
        </authorList>
    </citation>
    <scope>NUCLEOTIDE SEQUENCE [LARGE SCALE GENOMIC DNA]</scope>
    <source>
        <strain evidence="7 8">AU10456</strain>
    </source>
</reference>
<dbReference type="SUPFAM" id="SSF52283">
    <property type="entry name" value="Formate/glycerate dehydrogenase catalytic domain-like"/>
    <property type="match status" value="1"/>
</dbReference>
<evidence type="ECO:0000256" key="2">
    <source>
        <dbReference type="ARBA" id="ARBA00023002"/>
    </source>
</evidence>
<evidence type="ECO:0000313" key="8">
    <source>
        <dbReference type="Proteomes" id="UP000216913"/>
    </source>
</evidence>
<evidence type="ECO:0000259" key="5">
    <source>
        <dbReference type="Pfam" id="PF00389"/>
    </source>
</evidence>
<protein>
    <submittedName>
        <fullName evidence="7">Hydroxyacid dehydrogenase</fullName>
    </submittedName>
</protein>
<dbReference type="PROSITE" id="PS00671">
    <property type="entry name" value="D_2_HYDROXYACID_DH_3"/>
    <property type="match status" value="1"/>
</dbReference>
<accession>A0A261TZX6</accession>
<dbReference type="EMBL" id="NEVP01000001">
    <property type="protein sequence ID" value="OZI55248.1"/>
    <property type="molecule type" value="Genomic_DNA"/>
</dbReference>
<dbReference type="Gene3D" id="3.40.50.720">
    <property type="entry name" value="NAD(P)-binding Rossmann-like Domain"/>
    <property type="match status" value="2"/>
</dbReference>
<dbReference type="Proteomes" id="UP000216913">
    <property type="component" value="Unassembled WGS sequence"/>
</dbReference>
<organism evidence="7 8">
    <name type="scientific">Bordetella genomosp. 5</name>
    <dbReference type="NCBI Taxonomy" id="1395608"/>
    <lineage>
        <taxon>Bacteria</taxon>
        <taxon>Pseudomonadati</taxon>
        <taxon>Pseudomonadota</taxon>
        <taxon>Betaproteobacteria</taxon>
        <taxon>Burkholderiales</taxon>
        <taxon>Alcaligenaceae</taxon>
        <taxon>Bordetella</taxon>
    </lineage>
</organism>
<dbReference type="PANTHER" id="PTHR42789:SF1">
    <property type="entry name" value="D-ISOMER SPECIFIC 2-HYDROXYACID DEHYDROGENASE FAMILY PROTEIN (AFU_ORTHOLOGUE AFUA_6G10090)"/>
    <property type="match status" value="1"/>
</dbReference>
<evidence type="ECO:0000313" key="7">
    <source>
        <dbReference type="EMBL" id="OZI55248.1"/>
    </source>
</evidence>
<keyword evidence="2 4" id="KW-0560">Oxidoreductase</keyword>
<feature type="domain" description="D-isomer specific 2-hydroxyacid dehydrogenase NAD-binding" evidence="6">
    <location>
        <begin position="107"/>
        <end position="281"/>
    </location>
</feature>
<dbReference type="InterPro" id="IPR006139">
    <property type="entry name" value="D-isomer_2_OHA_DH_cat_dom"/>
</dbReference>
<dbReference type="GO" id="GO:0051287">
    <property type="term" value="F:NAD binding"/>
    <property type="evidence" value="ECO:0007669"/>
    <property type="project" value="InterPro"/>
</dbReference>
<dbReference type="RefSeq" id="WP_094798301.1">
    <property type="nucleotide sequence ID" value="NZ_NEVP01000001.1"/>
</dbReference>
<dbReference type="InterPro" id="IPR036291">
    <property type="entry name" value="NAD(P)-bd_dom_sf"/>
</dbReference>
<dbReference type="Pfam" id="PF02826">
    <property type="entry name" value="2-Hacid_dh_C"/>
    <property type="match status" value="1"/>
</dbReference>
<evidence type="ECO:0000256" key="3">
    <source>
        <dbReference type="ARBA" id="ARBA00023027"/>
    </source>
</evidence>
<comment type="similarity">
    <text evidence="1 4">Belongs to the D-isomer specific 2-hydroxyacid dehydrogenase family.</text>
</comment>
<dbReference type="OrthoDB" id="9805416at2"/>
<gene>
    <name evidence="7" type="ORF">CAL25_02195</name>
</gene>
<name>A0A261TZX6_9BORD</name>
<dbReference type="Pfam" id="PF00389">
    <property type="entry name" value="2-Hacid_dh"/>
    <property type="match status" value="1"/>
</dbReference>
<dbReference type="InterPro" id="IPR050857">
    <property type="entry name" value="D-2-hydroxyacid_DH"/>
</dbReference>
<evidence type="ECO:0000259" key="6">
    <source>
        <dbReference type="Pfam" id="PF02826"/>
    </source>
</evidence>
<evidence type="ECO:0000256" key="4">
    <source>
        <dbReference type="RuleBase" id="RU003719"/>
    </source>
</evidence>
<evidence type="ECO:0000256" key="1">
    <source>
        <dbReference type="ARBA" id="ARBA00005854"/>
    </source>
</evidence>
<dbReference type="InterPro" id="IPR006140">
    <property type="entry name" value="D-isomer_DH_NAD-bd"/>
</dbReference>
<dbReference type="SUPFAM" id="SSF51735">
    <property type="entry name" value="NAD(P)-binding Rossmann-fold domains"/>
    <property type="match status" value="1"/>
</dbReference>
<dbReference type="AlphaFoldDB" id="A0A261TZX6"/>
<proteinExistence type="inferred from homology"/>
<sequence>MPDLPVVALTSPIHPDAHARLAAECEVRVAAGPDADALRAVVREADGLIVRNHLPEDIFDHAPRLRAVMRHGVGLDMIPVERATARGIAVGNLPGSNTAAVVEYCLGAMLQLRRGLSTMDAALRGQGWAPARAMADRGTELRGTTCGIVGVGTIGAQLAALCQALGMRTLGLTRRPDTLPAGVQAADLATLMRESDVIVLCCPLTPQTRGLIDADALALARPDAILINVARGPVVVTAALADALARGALGGAALDVHDIQSLPADAAILHAPRTLLTPHVAGSTATSMRRMSDGAVDDMLRMLRGQAPSHPVNTP</sequence>
<dbReference type="GO" id="GO:0016616">
    <property type="term" value="F:oxidoreductase activity, acting on the CH-OH group of donors, NAD or NADP as acceptor"/>
    <property type="evidence" value="ECO:0007669"/>
    <property type="project" value="InterPro"/>
</dbReference>
<feature type="domain" description="D-isomer specific 2-hydroxyacid dehydrogenase catalytic" evidence="5">
    <location>
        <begin position="7"/>
        <end position="313"/>
    </location>
</feature>
<keyword evidence="3" id="KW-0520">NAD</keyword>